<dbReference type="EMBL" id="BLIN01000002">
    <property type="protein sequence ID" value="GFE05087.1"/>
    <property type="molecule type" value="Genomic_DNA"/>
</dbReference>
<sequence>MPLTVTVAVPPTSVPVTVGPPVTTKVTVPVGVPNPSGMTVAVRVTGWPKTAGLGEADAKVKVGAMEWPSERWNGGGPFSSP</sequence>
<organism evidence="1 2">
    <name type="scientific">Streptomyces caniferus</name>
    <dbReference type="NCBI Taxonomy" id="285557"/>
    <lineage>
        <taxon>Bacteria</taxon>
        <taxon>Bacillati</taxon>
        <taxon>Actinomycetota</taxon>
        <taxon>Actinomycetes</taxon>
        <taxon>Kitasatosporales</taxon>
        <taxon>Streptomycetaceae</taxon>
        <taxon>Streptomyces</taxon>
    </lineage>
</organism>
<dbReference type="AlphaFoldDB" id="A0A640S2E1"/>
<gene>
    <name evidence="1" type="ORF">Scani_13550</name>
</gene>
<proteinExistence type="predicted"/>
<reference evidence="1 2" key="1">
    <citation type="submission" date="2019-12" db="EMBL/GenBank/DDBJ databases">
        <title>Whole genome shotgun sequence of Streptomyces caniferus NBRC 15389.</title>
        <authorList>
            <person name="Ichikawa N."/>
            <person name="Kimura A."/>
            <person name="Kitahashi Y."/>
            <person name="Komaki H."/>
            <person name="Tamura T."/>
        </authorList>
    </citation>
    <scope>NUCLEOTIDE SEQUENCE [LARGE SCALE GENOMIC DNA]</scope>
    <source>
        <strain evidence="1 2">NBRC 15389</strain>
    </source>
</reference>
<name>A0A640S2E1_9ACTN</name>
<evidence type="ECO:0000313" key="2">
    <source>
        <dbReference type="Proteomes" id="UP000435837"/>
    </source>
</evidence>
<protein>
    <submittedName>
        <fullName evidence="1">Uncharacterized protein</fullName>
    </submittedName>
</protein>
<accession>A0A640S2E1</accession>
<comment type="caution">
    <text evidence="1">The sequence shown here is derived from an EMBL/GenBank/DDBJ whole genome shotgun (WGS) entry which is preliminary data.</text>
</comment>
<evidence type="ECO:0000313" key="1">
    <source>
        <dbReference type="EMBL" id="GFE05087.1"/>
    </source>
</evidence>
<dbReference type="Proteomes" id="UP000435837">
    <property type="component" value="Unassembled WGS sequence"/>
</dbReference>